<dbReference type="InterPro" id="IPR054289">
    <property type="entry name" value="DUF7025"/>
</dbReference>
<dbReference type="CDD" id="cd19481">
    <property type="entry name" value="RecA-like_protease"/>
    <property type="match status" value="1"/>
</dbReference>
<dbReference type="HOGENOM" id="CLU_004471_6_2_1"/>
<dbReference type="InParanoid" id="F0XCD0"/>
<evidence type="ECO:0000259" key="4">
    <source>
        <dbReference type="Pfam" id="PF23232"/>
    </source>
</evidence>
<dbReference type="Gene3D" id="3.40.50.300">
    <property type="entry name" value="P-loop containing nucleotide triphosphate hydrolases"/>
    <property type="match status" value="1"/>
</dbReference>
<proteinExistence type="predicted"/>
<accession>F0XCD0</accession>
<keyword evidence="6" id="KW-1185">Reference proteome</keyword>
<feature type="compositionally biased region" description="Acidic residues" evidence="1">
    <location>
        <begin position="58"/>
        <end position="79"/>
    </location>
</feature>
<evidence type="ECO:0000313" key="6">
    <source>
        <dbReference type="Proteomes" id="UP000007796"/>
    </source>
</evidence>
<dbReference type="InterPro" id="IPR027417">
    <property type="entry name" value="P-loop_NTPase"/>
</dbReference>
<dbReference type="Pfam" id="PF22942">
    <property type="entry name" value="DUF7025"/>
    <property type="match status" value="1"/>
</dbReference>
<dbReference type="SUPFAM" id="SSF52540">
    <property type="entry name" value="P-loop containing nucleoside triphosphate hydrolases"/>
    <property type="match status" value="1"/>
</dbReference>
<sequence length="820" mass="92807">MASEKTDSRFSVLEQKYIDLLERRVQDLERKLAGAEGSKQVNGTASSNSKKAEKLEKEEDESSDSESVSEGETKDDEDKEKDKEPDDDRRYRVVISEYDPNTGEYVERANESLVKPTTKPKNSKRAFTFQKNRRLGAIAGNESRNSEVDIESSPLQQLLARVMSKLDAGKSKVADMSSPYQDLIWCWKEAEEMAATSAELEEATKTDFKDVGGEEKQARLDLRALLNIISTSSGDEALDTYFKSKDDMKDSRTISFSALWTLFPPGSFIIARPFLNHEQVFLVQSCEIPDTNDNDAKLSVTAFSYDWNGNNFHRVPYRFIIEEFKDKKTISQLDFYPLKYYSEGDEAGNEPQEKSVENITKDVEKLKVKLIQRGKKFVEYSTAEKGKKTFNYDGRAFYTSNHGLFRPISTADPGDSDTASTAGTTNYASSDSQTAGTTNHIKGTVVVDFKSYLEYQPESAERLGSMAPIGSSVTCSCGECRARFEALYRYSWDKAKKETALSDDQYMMLPPRVLGYSLEQKRWVHLDIDRLKQLAKADSKNFDEKLMLHDDNKKLIKNSVKAHGSQNVVDYTPNKGKGLILLLWGVPGVGKTLTAESVAMLAGKPLFSIGVSDIGTESSMVEANLQRVFSLAGLWEAVLLLYVMANRLFIFGATTNEKNSDEADVFLEDRSSQGSNIHRNTMVSVLLRILEYYEGILILTTNRVRTFDIAVQSRIHIAIEYKELSDDQRENIFIDFLNQLVRMDIVQDWNAIKEWVHQEGRIKQFNGRQIRNTVYTAMGMAHAEARKLERADLVTVARNTEAFKKVLSDNEAVYRSRQIF</sequence>
<organism evidence="6">
    <name type="scientific">Grosmannia clavigera (strain kw1407 / UAMH 11150)</name>
    <name type="common">Blue stain fungus</name>
    <name type="synonym">Graphiocladiella clavigera</name>
    <dbReference type="NCBI Taxonomy" id="655863"/>
    <lineage>
        <taxon>Eukaryota</taxon>
        <taxon>Fungi</taxon>
        <taxon>Dikarya</taxon>
        <taxon>Ascomycota</taxon>
        <taxon>Pezizomycotina</taxon>
        <taxon>Sordariomycetes</taxon>
        <taxon>Sordariomycetidae</taxon>
        <taxon>Ophiostomatales</taxon>
        <taxon>Ophiostomataceae</taxon>
        <taxon>Leptographium</taxon>
    </lineage>
</organism>
<dbReference type="Pfam" id="PF23232">
    <property type="entry name" value="AAA_lid_13"/>
    <property type="match status" value="1"/>
</dbReference>
<feature type="region of interest" description="Disordered" evidence="1">
    <location>
        <begin position="408"/>
        <end position="435"/>
    </location>
</feature>
<dbReference type="GO" id="GO:0005524">
    <property type="term" value="F:ATP binding"/>
    <property type="evidence" value="ECO:0007669"/>
    <property type="project" value="InterPro"/>
</dbReference>
<feature type="domain" description="ATPase AAA-type core" evidence="2">
    <location>
        <begin position="581"/>
        <end position="720"/>
    </location>
</feature>
<evidence type="ECO:0000256" key="1">
    <source>
        <dbReference type="SAM" id="MobiDB-lite"/>
    </source>
</evidence>
<dbReference type="GO" id="GO:0016887">
    <property type="term" value="F:ATP hydrolysis activity"/>
    <property type="evidence" value="ECO:0007669"/>
    <property type="project" value="InterPro"/>
</dbReference>
<dbReference type="EMBL" id="GL629765">
    <property type="protein sequence ID" value="EFX04252.1"/>
    <property type="molecule type" value="Genomic_DNA"/>
</dbReference>
<dbReference type="InterPro" id="IPR056599">
    <property type="entry name" value="AAA_lid_fung"/>
</dbReference>
<dbReference type="RefSeq" id="XP_014173734.1">
    <property type="nucleotide sequence ID" value="XM_014318259.1"/>
</dbReference>
<reference evidence="5 6" key="1">
    <citation type="journal article" date="2011" name="Proc. Natl. Acad. Sci. U.S.A.">
        <title>Genome and transcriptome analyses of the mountain pine beetle-fungal symbiont Grosmannia clavigera, a lodgepole pine pathogen.</title>
        <authorList>
            <person name="DiGuistini S."/>
            <person name="Wang Y."/>
            <person name="Liao N.Y."/>
            <person name="Taylor G."/>
            <person name="Tanguay P."/>
            <person name="Feau N."/>
            <person name="Henrissat B."/>
            <person name="Chan S.K."/>
            <person name="Hesse-Orce U."/>
            <person name="Alamouti S.M."/>
            <person name="Tsui C.K.M."/>
            <person name="Docking R.T."/>
            <person name="Levasseur A."/>
            <person name="Haridas S."/>
            <person name="Robertson G."/>
            <person name="Birol I."/>
            <person name="Holt R.A."/>
            <person name="Marra M.A."/>
            <person name="Hamelin R.C."/>
            <person name="Hirst M."/>
            <person name="Jones S.J.M."/>
            <person name="Bohlmann J."/>
            <person name="Breuil C."/>
        </authorList>
    </citation>
    <scope>NUCLEOTIDE SEQUENCE [LARGE SCALE GENOMIC DNA]</scope>
    <source>
        <strain evidence="6">kw1407 / UAMH 11150</strain>
    </source>
</reference>
<dbReference type="AlphaFoldDB" id="F0XCD0"/>
<dbReference type="PANTHER" id="PTHR46411:SF3">
    <property type="entry name" value="AAA+ ATPASE DOMAIN-CONTAINING PROTEIN"/>
    <property type="match status" value="1"/>
</dbReference>
<dbReference type="eggNOG" id="KOG0742">
    <property type="taxonomic scope" value="Eukaryota"/>
</dbReference>
<evidence type="ECO:0000259" key="3">
    <source>
        <dbReference type="Pfam" id="PF22942"/>
    </source>
</evidence>
<dbReference type="InterPro" id="IPR003959">
    <property type="entry name" value="ATPase_AAA_core"/>
</dbReference>
<feature type="domain" description="DUF7025" evidence="3">
    <location>
        <begin position="245"/>
        <end position="341"/>
    </location>
</feature>
<dbReference type="GeneID" id="25974030"/>
<dbReference type="STRING" id="655863.F0XCD0"/>
<protein>
    <submittedName>
        <fullName evidence="5">Aaa family ATPase</fullName>
    </submittedName>
</protein>
<name>F0XCD0_GROCL</name>
<evidence type="ECO:0000313" key="5">
    <source>
        <dbReference type="EMBL" id="EFX04252.1"/>
    </source>
</evidence>
<evidence type="ECO:0000259" key="2">
    <source>
        <dbReference type="Pfam" id="PF00004"/>
    </source>
</evidence>
<feature type="compositionally biased region" description="Basic and acidic residues" evidence="1">
    <location>
        <begin position="80"/>
        <end position="91"/>
    </location>
</feature>
<gene>
    <name evidence="5" type="ORF">CMQ_1180</name>
</gene>
<dbReference type="Proteomes" id="UP000007796">
    <property type="component" value="Unassembled WGS sequence"/>
</dbReference>
<feature type="compositionally biased region" description="Polar residues" evidence="1">
    <location>
        <begin position="417"/>
        <end position="435"/>
    </location>
</feature>
<feature type="domain" description="AAA+ ATPase lid" evidence="4">
    <location>
        <begin position="724"/>
        <end position="807"/>
    </location>
</feature>
<dbReference type="OrthoDB" id="10042665at2759"/>
<feature type="region of interest" description="Disordered" evidence="1">
    <location>
        <begin position="32"/>
        <end position="96"/>
    </location>
</feature>
<dbReference type="Pfam" id="PF00004">
    <property type="entry name" value="AAA"/>
    <property type="match status" value="1"/>
</dbReference>
<dbReference type="PANTHER" id="PTHR46411">
    <property type="entry name" value="FAMILY ATPASE, PUTATIVE-RELATED"/>
    <property type="match status" value="1"/>
</dbReference>